<keyword evidence="10" id="KW-1185">Reference proteome</keyword>
<keyword evidence="4" id="KW-0813">Transport</keyword>
<evidence type="ECO:0000256" key="1">
    <source>
        <dbReference type="ARBA" id="ARBA00004395"/>
    </source>
</evidence>
<dbReference type="STRING" id="946122.A0A0C2XAU3"/>
<dbReference type="InterPro" id="IPR022042">
    <property type="entry name" value="snRNA-activating_su3"/>
</dbReference>
<keyword evidence="6" id="KW-0333">Golgi apparatus</keyword>
<evidence type="ECO:0000313" key="9">
    <source>
        <dbReference type="EMBL" id="KIL65963.1"/>
    </source>
</evidence>
<accession>A0A0C2XAU3</accession>
<sequence length="1266" mass="141099">METVFGPPSEPIDIAAFLHSAVQLDHIAIASGIDALRSLSNQNSNQKPFEVLAECSVNDIRQSLFEIWDDPRLSAHLLREHKHAVDSVQSTTRHATKKRRVNTAGAEQPLAEVVNLQAELAAIGLNSWKLRPESAIFTRTSRNTDYNVLRQVKPLSNAVAPEGLQAIVVASVYRKTAWNAGLVVRISQHALLSSQNLGQLFDAIPCASKEIPQEIVQDGTVIGYDENEAFADHGCVICIEGYAYGDGNTDDDYANKLTNCLDRPKKKATEPLVKKAASSIRDTEFRSLTVRVNQPYWMLHAGDCEHFIVFDQIRLKHRSDPSCGYPLTLQSTPLLLDLCRGCSKVPAGLSVVNDIRLGESPFLICRPCWRSMEEGKREEVIVVPLPAHRTGCINYVFYSVCMTTSTRPSEPIATLEEYDDVLAWINDTLDVPAEVDPANKLDLADLDQQVTQLIATLEISYEDTSSQLERIIDDVSRNISRLTYDLHFMKDAATSLQPVLGELIHKSTEATPEKTDDALDQLRLLDTVKTRMEAARDVLREAESWSTLELEVTSLLSERSYAKAAERLSEANKSMVVFQNTPEYDPRRSLLVNLQNQLEASLSSALVSAIKAQDVSICREYYSIFSTISREVEFRNYYNASRRNSLLTLWQEAKLSDCDTGASIDSQNFADFLPKLYAAFTALLNQERVSIPAVFPDPAITLSAFISSTLSALQPTMTQRLMALASHYGDLALPILINVFQATEEFAIAVEKIMEKLKYVSLPPGDNTGKTDTSVRQARRRSTRMSISWRGGAPGANSSAPIAITDLDWDQEVFQPFTEFQNDYGTLEHCFLERSIQEAFKDDSKDQSQSTDFARLLRERAVDVFGIAEGSLNRCNALTYGYGSLGLVQALDSAFESFMNTWTMNVQTAIVVSAPLALTSISQSDLSDMDYAPQDWSTIQTLIRMLGSANAYEERLSNFETKLRTKLTEFSNRFRLSRNDPVNFSIAVTKGQSFLLEQSSLNTVELHNLLDSVDPDPPHNTRLQPPRILLQARKAVHDFATACQASLHQTILAPLKRYLKTYSSLPVWSQTDDPKSKRSGGANLHIPTFSLSPSDHVQRVAEGLLNLPRLFEVYADDDALSFSLNTLPFIDSETIKMISEQSEAVASSPPMHRRRASLTIVKQQPIDPEVVSSAWLYSLGKNLVNHIITDVLSHIAALSKPGSAQLSSDLEYLSNIVRALNVESKELEEWRKYLALEEEEGKLALSQALPADTILRQIGRLQGWDR</sequence>
<dbReference type="AlphaFoldDB" id="A0A0C2XAU3"/>
<gene>
    <name evidence="9" type="ORF">M378DRAFT_76263</name>
</gene>
<evidence type="ECO:0000256" key="8">
    <source>
        <dbReference type="ARBA" id="ARBA00031345"/>
    </source>
</evidence>
<dbReference type="PANTHER" id="PTHR21443">
    <property type="entry name" value="CONSERVED OLIGOMERIC GOLGI COMPLEX COMPONENT 7"/>
    <property type="match status" value="1"/>
</dbReference>
<dbReference type="Pfam" id="PF10191">
    <property type="entry name" value="COG7"/>
    <property type="match status" value="2"/>
</dbReference>
<dbReference type="EMBL" id="KN818239">
    <property type="protein sequence ID" value="KIL65963.1"/>
    <property type="molecule type" value="Genomic_DNA"/>
</dbReference>
<dbReference type="HOGENOM" id="CLU_006044_0_0_1"/>
<name>A0A0C2XAU3_AMAMK</name>
<evidence type="ECO:0000313" key="10">
    <source>
        <dbReference type="Proteomes" id="UP000054549"/>
    </source>
</evidence>
<dbReference type="PANTHER" id="PTHR21443:SF0">
    <property type="entry name" value="CONSERVED OLIGOMERIC GOLGI COMPLEX SUBUNIT 7"/>
    <property type="match status" value="1"/>
</dbReference>
<reference evidence="9 10" key="1">
    <citation type="submission" date="2014-04" db="EMBL/GenBank/DDBJ databases">
        <title>Evolutionary Origins and Diversification of the Mycorrhizal Mutualists.</title>
        <authorList>
            <consortium name="DOE Joint Genome Institute"/>
            <consortium name="Mycorrhizal Genomics Consortium"/>
            <person name="Kohler A."/>
            <person name="Kuo A."/>
            <person name="Nagy L.G."/>
            <person name="Floudas D."/>
            <person name="Copeland A."/>
            <person name="Barry K.W."/>
            <person name="Cichocki N."/>
            <person name="Veneault-Fourrey C."/>
            <person name="LaButti K."/>
            <person name="Lindquist E.A."/>
            <person name="Lipzen A."/>
            <person name="Lundell T."/>
            <person name="Morin E."/>
            <person name="Murat C."/>
            <person name="Riley R."/>
            <person name="Ohm R."/>
            <person name="Sun H."/>
            <person name="Tunlid A."/>
            <person name="Henrissat B."/>
            <person name="Grigoriev I.V."/>
            <person name="Hibbett D.S."/>
            <person name="Martin F."/>
        </authorList>
    </citation>
    <scope>NUCLEOTIDE SEQUENCE [LARGE SCALE GENOMIC DNA]</scope>
    <source>
        <strain evidence="9 10">Koide BX008</strain>
    </source>
</reference>
<keyword evidence="7" id="KW-0472">Membrane</keyword>
<comment type="subcellular location">
    <subcellularLocation>
        <location evidence="1">Golgi apparatus membrane</location>
        <topology evidence="1">Peripheral membrane protein</topology>
    </subcellularLocation>
</comment>
<organism evidence="9 10">
    <name type="scientific">Amanita muscaria (strain Koide BX008)</name>
    <dbReference type="NCBI Taxonomy" id="946122"/>
    <lineage>
        <taxon>Eukaryota</taxon>
        <taxon>Fungi</taxon>
        <taxon>Dikarya</taxon>
        <taxon>Basidiomycota</taxon>
        <taxon>Agaricomycotina</taxon>
        <taxon>Agaricomycetes</taxon>
        <taxon>Agaricomycetidae</taxon>
        <taxon>Agaricales</taxon>
        <taxon>Pluteineae</taxon>
        <taxon>Amanitaceae</taxon>
        <taxon>Amanita</taxon>
    </lineage>
</organism>
<dbReference type="GO" id="GO:0006886">
    <property type="term" value="P:intracellular protein transport"/>
    <property type="evidence" value="ECO:0007669"/>
    <property type="project" value="InterPro"/>
</dbReference>
<dbReference type="GO" id="GO:0017119">
    <property type="term" value="C:Golgi transport complex"/>
    <property type="evidence" value="ECO:0007669"/>
    <property type="project" value="InterPro"/>
</dbReference>
<evidence type="ECO:0000256" key="3">
    <source>
        <dbReference type="ARBA" id="ARBA00020984"/>
    </source>
</evidence>
<evidence type="ECO:0000256" key="2">
    <source>
        <dbReference type="ARBA" id="ARBA00005831"/>
    </source>
</evidence>
<dbReference type="Proteomes" id="UP000054549">
    <property type="component" value="Unassembled WGS sequence"/>
</dbReference>
<dbReference type="InterPro" id="IPR019335">
    <property type="entry name" value="COG7"/>
</dbReference>
<evidence type="ECO:0000256" key="5">
    <source>
        <dbReference type="ARBA" id="ARBA00022927"/>
    </source>
</evidence>
<protein>
    <recommendedName>
        <fullName evidence="3">Conserved oligomeric Golgi complex subunit 7</fullName>
    </recommendedName>
    <alternativeName>
        <fullName evidence="8">Component of oligomeric Golgi complex 7</fullName>
    </alternativeName>
</protein>
<dbReference type="OrthoDB" id="249612at2759"/>
<dbReference type="GO" id="GO:0000139">
    <property type="term" value="C:Golgi membrane"/>
    <property type="evidence" value="ECO:0007669"/>
    <property type="project" value="UniProtKB-SubCell"/>
</dbReference>
<evidence type="ECO:0000256" key="4">
    <source>
        <dbReference type="ARBA" id="ARBA00022448"/>
    </source>
</evidence>
<proteinExistence type="inferred from homology"/>
<dbReference type="GO" id="GO:0007030">
    <property type="term" value="P:Golgi organization"/>
    <property type="evidence" value="ECO:0007669"/>
    <property type="project" value="TreeGrafter"/>
</dbReference>
<comment type="similarity">
    <text evidence="2">Belongs to the COG7 family.</text>
</comment>
<keyword evidence="5" id="KW-0653">Protein transport</keyword>
<dbReference type="InParanoid" id="A0A0C2XAU3"/>
<evidence type="ECO:0000256" key="6">
    <source>
        <dbReference type="ARBA" id="ARBA00023034"/>
    </source>
</evidence>
<dbReference type="GO" id="GO:0006890">
    <property type="term" value="P:retrograde vesicle-mediated transport, Golgi to endoplasmic reticulum"/>
    <property type="evidence" value="ECO:0007669"/>
    <property type="project" value="TreeGrafter"/>
</dbReference>
<dbReference type="Pfam" id="PF12251">
    <property type="entry name" value="SNAPC3"/>
    <property type="match status" value="1"/>
</dbReference>
<evidence type="ECO:0000256" key="7">
    <source>
        <dbReference type="ARBA" id="ARBA00023136"/>
    </source>
</evidence>